<dbReference type="Proteomes" id="UP001054889">
    <property type="component" value="Unassembled WGS sequence"/>
</dbReference>
<evidence type="ECO:0000256" key="1">
    <source>
        <dbReference type="SAM" id="MobiDB-lite"/>
    </source>
</evidence>
<protein>
    <submittedName>
        <fullName evidence="2">Uncharacterized protein</fullName>
    </submittedName>
</protein>
<proteinExistence type="predicted"/>
<accession>A0AAV5FTB0</accession>
<evidence type="ECO:0000313" key="2">
    <source>
        <dbReference type="EMBL" id="GJN38074.1"/>
    </source>
</evidence>
<sequence length="299" mass="33715">MVLLVHGNMQLALLKCNNLHLAQLHQCSLDLFTLNRNRQHLVSLKISSLHLTHLVHGNQVTVLLKCNNLGMVHLIRLRLWEVHLSHHSNSLALLMVYLGIAKWGISMIDLDLLRVSQNLAFVHNNQGARLVLKGNGIMFTHEQPNVVASQGQPVAGKFESESRSGGSYGQPRNGHSHHQTGSKGHCSSIKEAYSFWSSVRKISFRKKTESVSRIVNWPDGNCEPEDTEMSEPPIEVPSATGQRFHSLNEERNLRQNRKTPQEPEFKDQLKAFDYAEARKNVSFGEPKAARRKDDTCQGN</sequence>
<feature type="region of interest" description="Disordered" evidence="1">
    <location>
        <begin position="215"/>
        <end position="266"/>
    </location>
</feature>
<dbReference type="EMBL" id="BQKI01000095">
    <property type="protein sequence ID" value="GJN38074.1"/>
    <property type="molecule type" value="Genomic_DNA"/>
</dbReference>
<comment type="caution">
    <text evidence="2">The sequence shown here is derived from an EMBL/GenBank/DDBJ whole genome shotgun (WGS) entry which is preliminary data.</text>
</comment>
<feature type="compositionally biased region" description="Basic and acidic residues" evidence="1">
    <location>
        <begin position="246"/>
        <end position="266"/>
    </location>
</feature>
<reference evidence="2" key="2">
    <citation type="submission" date="2021-12" db="EMBL/GenBank/DDBJ databases">
        <title>Resequencing data analysis of finger millet.</title>
        <authorList>
            <person name="Hatakeyama M."/>
            <person name="Aluri S."/>
            <person name="Balachadran M.T."/>
            <person name="Sivarajan S.R."/>
            <person name="Poveda L."/>
            <person name="Shimizu-Inatsugi R."/>
            <person name="Schlapbach R."/>
            <person name="Sreeman S.M."/>
            <person name="Shimizu K.K."/>
        </authorList>
    </citation>
    <scope>NUCLEOTIDE SEQUENCE</scope>
</reference>
<evidence type="ECO:0000313" key="3">
    <source>
        <dbReference type="Proteomes" id="UP001054889"/>
    </source>
</evidence>
<feature type="compositionally biased region" description="Basic and acidic residues" evidence="1">
    <location>
        <begin position="287"/>
        <end position="299"/>
    </location>
</feature>
<name>A0AAV5FTB0_ELECO</name>
<reference evidence="2" key="1">
    <citation type="journal article" date="2018" name="DNA Res.">
        <title>Multiple hybrid de novo genome assembly of finger millet, an orphan allotetraploid crop.</title>
        <authorList>
            <person name="Hatakeyama M."/>
            <person name="Aluri S."/>
            <person name="Balachadran M.T."/>
            <person name="Sivarajan S.R."/>
            <person name="Patrignani A."/>
            <person name="Gruter S."/>
            <person name="Poveda L."/>
            <person name="Shimizu-Inatsugi R."/>
            <person name="Baeten J."/>
            <person name="Francoijs K.J."/>
            <person name="Nataraja K.N."/>
            <person name="Reddy Y.A.N."/>
            <person name="Phadnis S."/>
            <person name="Ravikumar R.L."/>
            <person name="Schlapbach R."/>
            <person name="Sreeman S.M."/>
            <person name="Shimizu K.K."/>
        </authorList>
    </citation>
    <scope>NUCLEOTIDE SEQUENCE</scope>
</reference>
<feature type="region of interest" description="Disordered" evidence="1">
    <location>
        <begin position="150"/>
        <end position="185"/>
    </location>
</feature>
<organism evidence="2 3">
    <name type="scientific">Eleusine coracana subsp. coracana</name>
    <dbReference type="NCBI Taxonomy" id="191504"/>
    <lineage>
        <taxon>Eukaryota</taxon>
        <taxon>Viridiplantae</taxon>
        <taxon>Streptophyta</taxon>
        <taxon>Embryophyta</taxon>
        <taxon>Tracheophyta</taxon>
        <taxon>Spermatophyta</taxon>
        <taxon>Magnoliopsida</taxon>
        <taxon>Liliopsida</taxon>
        <taxon>Poales</taxon>
        <taxon>Poaceae</taxon>
        <taxon>PACMAD clade</taxon>
        <taxon>Chloridoideae</taxon>
        <taxon>Cynodonteae</taxon>
        <taxon>Eleusininae</taxon>
        <taxon>Eleusine</taxon>
    </lineage>
</organism>
<gene>
    <name evidence="2" type="primary">gb27083</name>
    <name evidence="2" type="ORF">PR202_gb27083</name>
</gene>
<dbReference type="AlphaFoldDB" id="A0AAV5FTB0"/>
<keyword evidence="3" id="KW-1185">Reference proteome</keyword>
<feature type="region of interest" description="Disordered" evidence="1">
    <location>
        <begin position="280"/>
        <end position="299"/>
    </location>
</feature>